<dbReference type="PANTHER" id="PTHR30383:SF5">
    <property type="entry name" value="SGNH HYDROLASE-TYPE ESTERASE DOMAIN-CONTAINING PROTEIN"/>
    <property type="match status" value="1"/>
</dbReference>
<dbReference type="InterPro" id="IPR036514">
    <property type="entry name" value="SGNH_hydro_sf"/>
</dbReference>
<proteinExistence type="predicted"/>
<keyword evidence="3" id="KW-0548">Nucleotidyltransferase</keyword>
<evidence type="ECO:0000256" key="1">
    <source>
        <dbReference type="SAM" id="SignalP"/>
    </source>
</evidence>
<sequence length="232" mass="26068">MKIKKLVSHYLLFLLLIGMTEKSIAQDWANLSKYETENKSLQPKKSGEKRIVLMGDSITEFWLKIQPEFFSNKPYYIGRGISGQTTPQMLVRFRQDVINLQPDVVVILAGVNDIAGNTGPTTNEKIVENIISMIELAHANKIKVILCSVLPAANFNWRPNDKAAQTIVELNQLLASYANTNTIPYVDYHTIMADTQNGLPKEYSEDGVHPNLKGYQTMSPLLEKAINDTLKS</sequence>
<dbReference type="Gene3D" id="3.40.50.1110">
    <property type="entry name" value="SGNH hydrolase"/>
    <property type="match status" value="1"/>
</dbReference>
<name>A0ABN6KZ01_9FLAO</name>
<keyword evidence="1" id="KW-0732">Signal</keyword>
<dbReference type="InterPro" id="IPR051532">
    <property type="entry name" value="Ester_Hydrolysis_Enzymes"/>
</dbReference>
<evidence type="ECO:0000313" key="3">
    <source>
        <dbReference type="EMBL" id="BDB53592.1"/>
    </source>
</evidence>
<dbReference type="InterPro" id="IPR013830">
    <property type="entry name" value="SGNH_hydro"/>
</dbReference>
<dbReference type="EMBL" id="AP025183">
    <property type="protein sequence ID" value="BDB53592.1"/>
    <property type="molecule type" value="Genomic_DNA"/>
</dbReference>
<dbReference type="Proteomes" id="UP001319865">
    <property type="component" value="Chromosome"/>
</dbReference>
<dbReference type="Pfam" id="PF13472">
    <property type="entry name" value="Lipase_GDSL_2"/>
    <property type="match status" value="1"/>
</dbReference>
<evidence type="ECO:0000313" key="4">
    <source>
        <dbReference type="Proteomes" id="UP001319865"/>
    </source>
</evidence>
<protein>
    <submittedName>
        <fullName evidence="3">Acylneuraminate cytidylyltransferase</fullName>
    </submittedName>
</protein>
<dbReference type="PANTHER" id="PTHR30383">
    <property type="entry name" value="THIOESTERASE 1/PROTEASE 1/LYSOPHOSPHOLIPASE L1"/>
    <property type="match status" value="1"/>
</dbReference>
<dbReference type="SUPFAM" id="SSF52266">
    <property type="entry name" value="SGNH hydrolase"/>
    <property type="match status" value="1"/>
</dbReference>
<keyword evidence="4" id="KW-1185">Reference proteome</keyword>
<evidence type="ECO:0000259" key="2">
    <source>
        <dbReference type="Pfam" id="PF13472"/>
    </source>
</evidence>
<feature type="signal peptide" evidence="1">
    <location>
        <begin position="1"/>
        <end position="25"/>
    </location>
</feature>
<reference evidence="3 4" key="1">
    <citation type="journal article" date="2022" name="Int. J. Syst. Evol. Microbiol.">
        <title>Flavobacterium ammonificans sp. nov. and Flavobacterium ammoniigenes sp. nov., ammonifying bacteria isolated from surface river water.</title>
        <authorList>
            <person name="Watanabe K."/>
            <person name="Kitamura T."/>
            <person name="Ogata Y."/>
            <person name="Shindo C."/>
            <person name="Suda W."/>
        </authorList>
    </citation>
    <scope>NUCLEOTIDE SEQUENCE [LARGE SCALE GENOMIC DNA]</scope>
    <source>
        <strain evidence="3 4">GENT11</strain>
    </source>
</reference>
<dbReference type="GO" id="GO:0016779">
    <property type="term" value="F:nucleotidyltransferase activity"/>
    <property type="evidence" value="ECO:0007669"/>
    <property type="project" value="UniProtKB-KW"/>
</dbReference>
<reference evidence="3 4" key="2">
    <citation type="journal article" date="2022" name="Microorganisms">
        <title>Complete Genome Sequences of Two Flavobacterium ammonificans Strains and a Flavobacterium ammoniigenes Strain of Ammonifying Bacterioplankton Isolated from Surface River Water.</title>
        <authorList>
            <person name="Suda W."/>
            <person name="Ogata Y."/>
            <person name="Shindo C."/>
            <person name="Watanabe K."/>
        </authorList>
    </citation>
    <scope>NUCLEOTIDE SEQUENCE [LARGE SCALE GENOMIC DNA]</scope>
    <source>
        <strain evidence="3 4">GENT11</strain>
    </source>
</reference>
<keyword evidence="3" id="KW-0808">Transferase</keyword>
<feature type="chain" id="PRO_5046688832" evidence="1">
    <location>
        <begin position="26"/>
        <end position="232"/>
    </location>
</feature>
<feature type="domain" description="SGNH hydrolase-type esterase" evidence="2">
    <location>
        <begin position="54"/>
        <end position="216"/>
    </location>
</feature>
<gene>
    <name evidence="3" type="ORF">GENT11_19040</name>
</gene>
<accession>A0ABN6KZ01</accession>
<dbReference type="CDD" id="cd04501">
    <property type="entry name" value="SGNH_hydrolase_like_4"/>
    <property type="match status" value="1"/>
</dbReference>
<dbReference type="RefSeq" id="WP_229329901.1">
    <property type="nucleotide sequence ID" value="NZ_AP025183.1"/>
</dbReference>
<organism evidence="3 4">
    <name type="scientific">Flavobacterium ammonificans</name>
    <dbReference type="NCBI Taxonomy" id="1751056"/>
    <lineage>
        <taxon>Bacteria</taxon>
        <taxon>Pseudomonadati</taxon>
        <taxon>Bacteroidota</taxon>
        <taxon>Flavobacteriia</taxon>
        <taxon>Flavobacteriales</taxon>
        <taxon>Flavobacteriaceae</taxon>
        <taxon>Flavobacterium</taxon>
    </lineage>
</organism>